<gene>
    <name evidence="3" type="ORF">GCM10023184_34610</name>
</gene>
<proteinExistence type="inferred from homology"/>
<evidence type="ECO:0000259" key="2">
    <source>
        <dbReference type="Pfam" id="PF00535"/>
    </source>
</evidence>
<dbReference type="PANTHER" id="PTHR43630:SF2">
    <property type="entry name" value="GLYCOSYLTRANSFERASE"/>
    <property type="match status" value="1"/>
</dbReference>
<dbReference type="PANTHER" id="PTHR43630">
    <property type="entry name" value="POLY-BETA-1,6-N-ACETYL-D-GLUCOSAMINE SYNTHASE"/>
    <property type="match status" value="1"/>
</dbReference>
<evidence type="ECO:0000313" key="3">
    <source>
        <dbReference type="EMBL" id="GAA4338272.1"/>
    </source>
</evidence>
<dbReference type="InterPro" id="IPR001173">
    <property type="entry name" value="Glyco_trans_2-like"/>
</dbReference>
<keyword evidence="4" id="KW-1185">Reference proteome</keyword>
<dbReference type="EMBL" id="BAABGY010000011">
    <property type="protein sequence ID" value="GAA4338272.1"/>
    <property type="molecule type" value="Genomic_DNA"/>
</dbReference>
<comment type="caution">
    <text evidence="3">The sequence shown here is derived from an EMBL/GenBank/DDBJ whole genome shotgun (WGS) entry which is preliminary data.</text>
</comment>
<accession>A0ABP8HEK8</accession>
<name>A0ABP8HEK8_9BACT</name>
<evidence type="ECO:0000313" key="4">
    <source>
        <dbReference type="Proteomes" id="UP001501725"/>
    </source>
</evidence>
<dbReference type="SUPFAM" id="SSF53448">
    <property type="entry name" value="Nucleotide-diphospho-sugar transferases"/>
    <property type="match status" value="1"/>
</dbReference>
<organism evidence="3 4">
    <name type="scientific">Flaviaesturariibacter amylovorans</name>
    <dbReference type="NCBI Taxonomy" id="1084520"/>
    <lineage>
        <taxon>Bacteria</taxon>
        <taxon>Pseudomonadati</taxon>
        <taxon>Bacteroidota</taxon>
        <taxon>Chitinophagia</taxon>
        <taxon>Chitinophagales</taxon>
        <taxon>Chitinophagaceae</taxon>
        <taxon>Flaviaestuariibacter</taxon>
    </lineage>
</organism>
<comment type="similarity">
    <text evidence="1">Belongs to the glycosyltransferase 2 family. WaaE/KdtX subfamily.</text>
</comment>
<sequence length="264" mass="29283">MAPISVVIITHNEAANLGACLASARRLSSDIVVVDCGSDDGTAALAQVLGATVLHLPWRGYGAARNAGAAAAKHHWVLALDADERLSEELVAALAALPLHDPSVAYRFRRRNHFKGRAIRFGTFGFDAVTRLYHRGVVRWNDYPVHELPEGHTRVQHIAGDLLHYGITDTALFRRKKDHYALLCARRYHDAGLPAGPLQLLAPLFNSVKSYLFLGGFLDGYCGLFLARSIYRYTRLKYRHLARLRRDEARSAPQSFPARSGLFS</sequence>
<reference evidence="4" key="1">
    <citation type="journal article" date="2019" name="Int. J. Syst. Evol. Microbiol.">
        <title>The Global Catalogue of Microorganisms (GCM) 10K type strain sequencing project: providing services to taxonomists for standard genome sequencing and annotation.</title>
        <authorList>
            <consortium name="The Broad Institute Genomics Platform"/>
            <consortium name="The Broad Institute Genome Sequencing Center for Infectious Disease"/>
            <person name="Wu L."/>
            <person name="Ma J."/>
        </authorList>
    </citation>
    <scope>NUCLEOTIDE SEQUENCE [LARGE SCALE GENOMIC DNA]</scope>
    <source>
        <strain evidence="4">JCM 17919</strain>
    </source>
</reference>
<dbReference type="Pfam" id="PF00535">
    <property type="entry name" value="Glycos_transf_2"/>
    <property type="match status" value="1"/>
</dbReference>
<dbReference type="RefSeq" id="WP_345257054.1">
    <property type="nucleotide sequence ID" value="NZ_BAABGY010000011.1"/>
</dbReference>
<dbReference type="InterPro" id="IPR029044">
    <property type="entry name" value="Nucleotide-diphossugar_trans"/>
</dbReference>
<feature type="domain" description="Glycosyltransferase 2-like" evidence="2">
    <location>
        <begin position="5"/>
        <end position="177"/>
    </location>
</feature>
<dbReference type="Gene3D" id="3.90.550.10">
    <property type="entry name" value="Spore Coat Polysaccharide Biosynthesis Protein SpsA, Chain A"/>
    <property type="match status" value="1"/>
</dbReference>
<evidence type="ECO:0000256" key="1">
    <source>
        <dbReference type="ARBA" id="ARBA00038494"/>
    </source>
</evidence>
<protein>
    <submittedName>
        <fullName evidence="3">Glycosyltransferase family 2 protein</fullName>
    </submittedName>
</protein>
<dbReference type="CDD" id="cd02511">
    <property type="entry name" value="Beta4Glucosyltransferase"/>
    <property type="match status" value="1"/>
</dbReference>
<dbReference type="Proteomes" id="UP001501725">
    <property type="component" value="Unassembled WGS sequence"/>
</dbReference>